<organism evidence="7 8">
    <name type="scientific">Vagococcus intermedius</name>
    <dbReference type="NCBI Taxonomy" id="2991418"/>
    <lineage>
        <taxon>Bacteria</taxon>
        <taxon>Bacillati</taxon>
        <taxon>Bacillota</taxon>
        <taxon>Bacilli</taxon>
        <taxon>Lactobacillales</taxon>
        <taxon>Enterococcaceae</taxon>
        <taxon>Vagococcus</taxon>
    </lineage>
</organism>
<sequence length="324" mass="37052">MKEINRTTMKNNFFMIAKIILFITAITFIFTKQETLDAVAVVTGFLMFSYSPLPFKYKHATTFLALSFPLIGFLTFLASLNIWFGLLINLIGIFFVTLLTSQPFNYKLFMPFILLVIFSNSGIYSGIILSVRMVFLLISGIVIATIYKKKHPNTVDKPSLATCLIANFKKVEIRKFSIKLTLALTTALFISQYFQLERGMWLCMTVLSVTQLTQNDMKRRIGERALATIIGCAVYFLLFHLLVPSDYTIILTFSLAYIYQFLDTYLLQTTFNTMNALSATSLMWPTTIAIETRVLFLLAGILLVLIVYLIIELPKWERLQKLTN</sequence>
<feature type="transmembrane region" description="Helical" evidence="5">
    <location>
        <begin position="60"/>
        <end position="76"/>
    </location>
</feature>
<keyword evidence="2 5" id="KW-0812">Transmembrane</keyword>
<feature type="transmembrane region" description="Helical" evidence="5">
    <location>
        <begin position="12"/>
        <end position="30"/>
    </location>
</feature>
<evidence type="ECO:0000313" key="7">
    <source>
        <dbReference type="EMBL" id="WEG72471.1"/>
    </source>
</evidence>
<evidence type="ECO:0000256" key="3">
    <source>
        <dbReference type="ARBA" id="ARBA00022989"/>
    </source>
</evidence>
<evidence type="ECO:0000256" key="4">
    <source>
        <dbReference type="ARBA" id="ARBA00023136"/>
    </source>
</evidence>
<reference evidence="7" key="1">
    <citation type="submission" date="2022-10" db="EMBL/GenBank/DDBJ databases">
        <title>Vagococcus sp. isolated from poultry meat.</title>
        <authorList>
            <person name="Johansson P."/>
            <person name="Bjorkroth J."/>
        </authorList>
    </citation>
    <scope>NUCLEOTIDE SEQUENCE</scope>
    <source>
        <strain evidence="7">STAA11</strain>
    </source>
</reference>
<gene>
    <name evidence="7" type="ORF">OL234_05650</name>
</gene>
<dbReference type="AlphaFoldDB" id="A0AAF0CT85"/>
<dbReference type="RefSeq" id="WP_275468274.1">
    <property type="nucleotide sequence ID" value="NZ_CP110232.1"/>
</dbReference>
<evidence type="ECO:0000256" key="2">
    <source>
        <dbReference type="ARBA" id="ARBA00022692"/>
    </source>
</evidence>
<evidence type="ECO:0000256" key="5">
    <source>
        <dbReference type="SAM" id="Phobius"/>
    </source>
</evidence>
<keyword evidence="4 5" id="KW-0472">Membrane</keyword>
<keyword evidence="3 5" id="KW-1133">Transmembrane helix</keyword>
<evidence type="ECO:0000313" key="8">
    <source>
        <dbReference type="Proteomes" id="UP001179647"/>
    </source>
</evidence>
<feature type="transmembrane region" description="Helical" evidence="5">
    <location>
        <begin position="250"/>
        <end position="268"/>
    </location>
</feature>
<dbReference type="GO" id="GO:0016020">
    <property type="term" value="C:membrane"/>
    <property type="evidence" value="ECO:0007669"/>
    <property type="project" value="UniProtKB-SubCell"/>
</dbReference>
<feature type="transmembrane region" description="Helical" evidence="5">
    <location>
        <begin position="129"/>
        <end position="147"/>
    </location>
</feature>
<name>A0AAF0CT85_9ENTE</name>
<dbReference type="Proteomes" id="UP001179647">
    <property type="component" value="Chromosome"/>
</dbReference>
<comment type="subcellular location">
    <subcellularLocation>
        <location evidence="1">Membrane</location>
        <topology evidence="1">Multi-pass membrane protein</topology>
    </subcellularLocation>
</comment>
<keyword evidence="8" id="KW-1185">Reference proteome</keyword>
<feature type="domain" description="Integral membrane bound transporter" evidence="6">
    <location>
        <begin position="187"/>
        <end position="307"/>
    </location>
</feature>
<feature type="transmembrane region" description="Helical" evidence="5">
    <location>
        <begin position="288"/>
        <end position="311"/>
    </location>
</feature>
<protein>
    <submittedName>
        <fullName evidence="7">FUSC family protein</fullName>
    </submittedName>
</protein>
<dbReference type="InterPro" id="IPR049453">
    <property type="entry name" value="Memb_transporter_dom"/>
</dbReference>
<dbReference type="EMBL" id="CP110232">
    <property type="protein sequence ID" value="WEG72471.1"/>
    <property type="molecule type" value="Genomic_DNA"/>
</dbReference>
<dbReference type="KEGG" id="vie:OL234_05650"/>
<accession>A0AAF0CT85</accession>
<proteinExistence type="predicted"/>
<feature type="transmembrane region" description="Helical" evidence="5">
    <location>
        <begin position="225"/>
        <end position="243"/>
    </location>
</feature>
<dbReference type="Pfam" id="PF13515">
    <property type="entry name" value="FUSC_2"/>
    <property type="match status" value="1"/>
</dbReference>
<evidence type="ECO:0000259" key="6">
    <source>
        <dbReference type="Pfam" id="PF13515"/>
    </source>
</evidence>
<feature type="transmembrane region" description="Helical" evidence="5">
    <location>
        <begin position="82"/>
        <end position="99"/>
    </location>
</feature>
<evidence type="ECO:0000256" key="1">
    <source>
        <dbReference type="ARBA" id="ARBA00004141"/>
    </source>
</evidence>